<organism evidence="1 2">
    <name type="scientific">Bosea eneae</name>
    <dbReference type="NCBI Taxonomy" id="151454"/>
    <lineage>
        <taxon>Bacteria</taxon>
        <taxon>Pseudomonadati</taxon>
        <taxon>Pseudomonadota</taxon>
        <taxon>Alphaproteobacteria</taxon>
        <taxon>Hyphomicrobiales</taxon>
        <taxon>Boseaceae</taxon>
        <taxon>Bosea</taxon>
    </lineage>
</organism>
<dbReference type="EMBL" id="JBHSLW010000056">
    <property type="protein sequence ID" value="MFC5423011.1"/>
    <property type="molecule type" value="Genomic_DNA"/>
</dbReference>
<gene>
    <name evidence="1" type="ORF">ACFPOB_26025</name>
</gene>
<proteinExistence type="predicted"/>
<keyword evidence="2" id="KW-1185">Reference proteome</keyword>
<reference evidence="2" key="1">
    <citation type="journal article" date="2019" name="Int. J. Syst. Evol. Microbiol.">
        <title>The Global Catalogue of Microorganisms (GCM) 10K type strain sequencing project: providing services to taxonomists for standard genome sequencing and annotation.</title>
        <authorList>
            <consortium name="The Broad Institute Genomics Platform"/>
            <consortium name="The Broad Institute Genome Sequencing Center for Infectious Disease"/>
            <person name="Wu L."/>
            <person name="Ma J."/>
        </authorList>
    </citation>
    <scope>NUCLEOTIDE SEQUENCE [LARGE SCALE GENOMIC DNA]</scope>
    <source>
        <strain evidence="2">NCAIM B.01391</strain>
    </source>
</reference>
<accession>A0ABW0IZJ0</accession>
<evidence type="ECO:0000313" key="1">
    <source>
        <dbReference type="EMBL" id="MFC5423011.1"/>
    </source>
</evidence>
<dbReference type="InterPro" id="IPR011101">
    <property type="entry name" value="DUF5131"/>
</dbReference>
<dbReference type="RefSeq" id="WP_377801205.1">
    <property type="nucleotide sequence ID" value="NZ_JBHSLW010000056.1"/>
</dbReference>
<evidence type="ECO:0000313" key="2">
    <source>
        <dbReference type="Proteomes" id="UP001596053"/>
    </source>
</evidence>
<dbReference type="Pfam" id="PF07505">
    <property type="entry name" value="DUF5131"/>
    <property type="match status" value="1"/>
</dbReference>
<comment type="caution">
    <text evidence="1">The sequence shown here is derived from an EMBL/GenBank/DDBJ whole genome shotgun (WGS) entry which is preliminary data.</text>
</comment>
<sequence length="370" mass="41228">MADTSIEWTQRTWNPIVGCSIVSPGCTNCYAMAIAERFKHAYVGRPFVGAPAEAMTRKVNGKPVWTGQLTLAPERTMLEPLRRRKPTTWFVNSMGDLFHEAVPDEWIDKVFAVMALTPQHTYQVLTKRSARMRAYVETARQRIIIGNHVAVSSGRNYYSRKLLGADWPWPLPNVWLGVSAEDQRRADERIPDLLATPAAIRFVSAEPLLGPIDFTGIATQVSSGKHVNTGMLNALSGAAAWHPTGVDDQGRAFIQRRDFAKLDWIIVGGESGREARPMHPDWARSIRDQCAAAGTAFFFKQWGEWAPSTPEQAHANPRSGWRCLAGHPHVAKAHELYPENGAAFIEHIGKKRAGRLVDGVQHDAMPERPR</sequence>
<protein>
    <submittedName>
        <fullName evidence="1">Phage Gp37/Gp68 family protein</fullName>
    </submittedName>
</protein>
<dbReference type="Proteomes" id="UP001596053">
    <property type="component" value="Unassembled WGS sequence"/>
</dbReference>
<name>A0ABW0IZJ0_9HYPH</name>